<dbReference type="InterPro" id="IPR012677">
    <property type="entry name" value="Nucleotide-bd_a/b_plait_sf"/>
</dbReference>
<gene>
    <name evidence="2" type="ORF">AABB24_037137</name>
</gene>
<accession>A0ABD2R3A9</accession>
<comment type="caution">
    <text evidence="2">The sequence shown here is derived from an EMBL/GenBank/DDBJ whole genome shotgun (WGS) entry which is preliminary data.</text>
</comment>
<keyword evidence="1" id="KW-0812">Transmembrane</keyword>
<evidence type="ECO:0000256" key="1">
    <source>
        <dbReference type="SAM" id="Phobius"/>
    </source>
</evidence>
<dbReference type="InterPro" id="IPR035979">
    <property type="entry name" value="RBD_domain_sf"/>
</dbReference>
<evidence type="ECO:0000313" key="2">
    <source>
        <dbReference type="EMBL" id="KAL3326299.1"/>
    </source>
</evidence>
<dbReference type="AlphaFoldDB" id="A0ABD2R3A9"/>
<protein>
    <recommendedName>
        <fullName evidence="4">RRM domain-containing protein</fullName>
    </recommendedName>
</protein>
<keyword evidence="3" id="KW-1185">Reference proteome</keyword>
<dbReference type="Gene3D" id="3.30.70.330">
    <property type="match status" value="1"/>
</dbReference>
<reference evidence="2 3" key="1">
    <citation type="submission" date="2024-05" db="EMBL/GenBank/DDBJ databases">
        <title>De novo assembly of an allotetraploid wild potato.</title>
        <authorList>
            <person name="Hosaka A.J."/>
        </authorList>
    </citation>
    <scope>NUCLEOTIDE SEQUENCE [LARGE SCALE GENOMIC DNA]</scope>
    <source>
        <tissue evidence="2">Young leaves</tissue>
    </source>
</reference>
<feature type="transmembrane region" description="Helical" evidence="1">
    <location>
        <begin position="70"/>
        <end position="90"/>
    </location>
</feature>
<keyword evidence="1" id="KW-0472">Membrane</keyword>
<evidence type="ECO:0008006" key="4">
    <source>
        <dbReference type="Google" id="ProtNLM"/>
    </source>
</evidence>
<organism evidence="2 3">
    <name type="scientific">Solanum stoloniferum</name>
    <dbReference type="NCBI Taxonomy" id="62892"/>
    <lineage>
        <taxon>Eukaryota</taxon>
        <taxon>Viridiplantae</taxon>
        <taxon>Streptophyta</taxon>
        <taxon>Embryophyta</taxon>
        <taxon>Tracheophyta</taxon>
        <taxon>Spermatophyta</taxon>
        <taxon>Magnoliopsida</taxon>
        <taxon>eudicotyledons</taxon>
        <taxon>Gunneridae</taxon>
        <taxon>Pentapetalae</taxon>
        <taxon>asterids</taxon>
        <taxon>lamiids</taxon>
        <taxon>Solanales</taxon>
        <taxon>Solanaceae</taxon>
        <taxon>Solanoideae</taxon>
        <taxon>Solaneae</taxon>
        <taxon>Solanum</taxon>
    </lineage>
</organism>
<keyword evidence="1" id="KW-1133">Transmembrane helix</keyword>
<dbReference type="EMBL" id="JBJKTR010000022">
    <property type="protein sequence ID" value="KAL3326299.1"/>
    <property type="molecule type" value="Genomic_DNA"/>
</dbReference>
<evidence type="ECO:0000313" key="3">
    <source>
        <dbReference type="Proteomes" id="UP001627284"/>
    </source>
</evidence>
<dbReference type="Proteomes" id="UP001627284">
    <property type="component" value="Unassembled WGS sequence"/>
</dbReference>
<name>A0ABD2R3A9_9SOLN</name>
<feature type="transmembrane region" description="Helical" evidence="1">
    <location>
        <begin position="47"/>
        <end position="64"/>
    </location>
</feature>
<dbReference type="SUPFAM" id="SSF54928">
    <property type="entry name" value="RNA-binding domain, RBD"/>
    <property type="match status" value="1"/>
</dbReference>
<proteinExistence type="predicted"/>
<sequence length="114" mass="13114">MSAEVEYRCFVGGLAWATNDRTLGEAFSQYGNVVDSKVRLLHSRDQIRYHFILASLITSSLYSLCYYVTLLLSLCYCYYLLLLPLVHSFIRLSTIAKQVDQEDLVLLPLLMRNP</sequence>